<feature type="signal peptide" evidence="2">
    <location>
        <begin position="1"/>
        <end position="18"/>
    </location>
</feature>
<dbReference type="AlphaFoldDB" id="A0A136A022"/>
<protein>
    <submittedName>
        <fullName evidence="4">Peptidase S9</fullName>
    </submittedName>
</protein>
<reference evidence="5" key="1">
    <citation type="submission" date="2016-02" db="EMBL/GenBank/DDBJ databases">
        <authorList>
            <person name="Schultz-Johansen M."/>
            <person name="Glaring M.A."/>
            <person name="Bech P.K."/>
            <person name="Stougaard P."/>
        </authorList>
    </citation>
    <scope>NUCLEOTIDE SEQUENCE [LARGE SCALE GENOMIC DNA]</scope>
    <source>
        <strain evidence="5">S66</strain>
    </source>
</reference>
<evidence type="ECO:0000256" key="2">
    <source>
        <dbReference type="SAM" id="SignalP"/>
    </source>
</evidence>
<keyword evidence="2" id="KW-0732">Signal</keyword>
<dbReference type="Pfam" id="PF00326">
    <property type="entry name" value="Peptidase_S9"/>
    <property type="match status" value="1"/>
</dbReference>
<sequence>MKKLLLGLLLCMTFVVGAQPLPLNDFVKFGDYLDIQLSPDGLHMLARLRTNNRVVLVVVRAADGEIVGGITPNNNDIIHTASWVSNERYVYEFAEKQVYNEAPIPQGELYAGNIDGSLGKLLYGYRASDQGTGSRINYKSDDRASQDILNVLEHDPDNILIIEYPWSKDGQYWYDARTKQPDISLLNIYTGKKKKLETLPYGGARAIATNTGEVKFISWKDEQNVSHAAYREKQDQPWKSLKEAFNIETALIPFAMSDDGNKAYFVGDVGDKEVQTVYELNLHTGEYLQLFDGMQTDIVDWIYDAKTRAPVVALSYPSKHQYHYSSATSQTAEVHKMLATAFEGQEVLIKGTSHDGNFILFRVSSDINPGEYYVFDYKNKDAKFLWANRSWIDPQQMRPMQTVQFKTSDGLVINGYLTMPLQKETTQKVPLVVMLHGGPRARDYWGYDNEVQMFANNGYAVLQVNFRGSSGYGDVFTHAGNQLWGSKIIDDVLQATHWATENTAIDGAKMCVYGASFGGYAALMAAVKEPGLFKCAIGYAGIYDLNYMYTESDISDLWGGPAYLEDALGHDQQQLNDFSPINHVDKITAAVMLIHGEKDRRVRVINAEKMAEKLTAKGKKVTSMNFGLSAHGVYDEKSKLKLYEALIEFLNSHIAPAKS</sequence>
<comment type="caution">
    <text evidence="4">The sequence shown here is derived from an EMBL/GenBank/DDBJ whole genome shotgun (WGS) entry which is preliminary data.</text>
</comment>
<dbReference type="SUPFAM" id="SSF53474">
    <property type="entry name" value="alpha/beta-Hydrolases"/>
    <property type="match status" value="1"/>
</dbReference>
<evidence type="ECO:0000259" key="3">
    <source>
        <dbReference type="Pfam" id="PF00326"/>
    </source>
</evidence>
<dbReference type="PANTHER" id="PTHR42776">
    <property type="entry name" value="SERINE PEPTIDASE S9 FAMILY MEMBER"/>
    <property type="match status" value="1"/>
</dbReference>
<dbReference type="EMBL" id="LSNE01000006">
    <property type="protein sequence ID" value="KXI28571.1"/>
    <property type="molecule type" value="Genomic_DNA"/>
</dbReference>
<keyword evidence="1" id="KW-0378">Hydrolase</keyword>
<evidence type="ECO:0000313" key="5">
    <source>
        <dbReference type="Proteomes" id="UP000070299"/>
    </source>
</evidence>
<dbReference type="PANTHER" id="PTHR42776:SF27">
    <property type="entry name" value="DIPEPTIDYL PEPTIDASE FAMILY MEMBER 6"/>
    <property type="match status" value="1"/>
</dbReference>
<dbReference type="GO" id="GO:0004252">
    <property type="term" value="F:serine-type endopeptidase activity"/>
    <property type="evidence" value="ECO:0007669"/>
    <property type="project" value="TreeGrafter"/>
</dbReference>
<dbReference type="SUPFAM" id="SSF82171">
    <property type="entry name" value="DPP6 N-terminal domain-like"/>
    <property type="match status" value="1"/>
</dbReference>
<dbReference type="InterPro" id="IPR001375">
    <property type="entry name" value="Peptidase_S9_cat"/>
</dbReference>
<name>A0A136A022_9ALTE</name>
<proteinExistence type="predicted"/>
<keyword evidence="5" id="KW-1185">Reference proteome</keyword>
<dbReference type="Gene3D" id="3.40.50.1820">
    <property type="entry name" value="alpha/beta hydrolase"/>
    <property type="match status" value="1"/>
</dbReference>
<evidence type="ECO:0000313" key="4">
    <source>
        <dbReference type="EMBL" id="KXI28571.1"/>
    </source>
</evidence>
<feature type="chain" id="PRO_5007469479" evidence="2">
    <location>
        <begin position="19"/>
        <end position="659"/>
    </location>
</feature>
<gene>
    <name evidence="4" type="ORF">AX660_15905</name>
</gene>
<dbReference type="STRING" id="1799789.AX660_15905"/>
<evidence type="ECO:0000256" key="1">
    <source>
        <dbReference type="ARBA" id="ARBA00022801"/>
    </source>
</evidence>
<dbReference type="RefSeq" id="WP_068377626.1">
    <property type="nucleotide sequence ID" value="NZ_LSNE01000006.1"/>
</dbReference>
<accession>A0A136A022</accession>
<feature type="domain" description="Peptidase S9 prolyl oligopeptidase catalytic" evidence="3">
    <location>
        <begin position="445"/>
        <end position="654"/>
    </location>
</feature>
<dbReference type="GO" id="GO:0006508">
    <property type="term" value="P:proteolysis"/>
    <property type="evidence" value="ECO:0007669"/>
    <property type="project" value="InterPro"/>
</dbReference>
<organism evidence="4 5">
    <name type="scientific">Paraglaciecola hydrolytica</name>
    <dbReference type="NCBI Taxonomy" id="1799789"/>
    <lineage>
        <taxon>Bacteria</taxon>
        <taxon>Pseudomonadati</taxon>
        <taxon>Pseudomonadota</taxon>
        <taxon>Gammaproteobacteria</taxon>
        <taxon>Alteromonadales</taxon>
        <taxon>Alteromonadaceae</taxon>
        <taxon>Paraglaciecola</taxon>
    </lineage>
</organism>
<dbReference type="OrthoDB" id="4269629at2"/>
<dbReference type="Proteomes" id="UP000070299">
    <property type="component" value="Unassembled WGS sequence"/>
</dbReference>
<dbReference type="InterPro" id="IPR029058">
    <property type="entry name" value="AB_hydrolase_fold"/>
</dbReference>